<keyword evidence="1" id="KW-0472">Membrane</keyword>
<dbReference type="Pfam" id="PF10027">
    <property type="entry name" value="DUF2269"/>
    <property type="match status" value="1"/>
</dbReference>
<sequence>MSKLLLILHILAVVVGLGPVMVASSMFPSVLRRAQAGSDPAAARGALGVLGRICRVYAAVSIAVPVFGFGLASMHGGLGKPWLVASIVLTVLAAGVLVFLLPAQQGALDALGGASAEGALAGSAGAATAPAAAPAAPGRLAMLAGVFNLLWVVVAVLMVYRP</sequence>
<keyword evidence="3" id="KW-1185">Reference proteome</keyword>
<proteinExistence type="predicted"/>
<feature type="transmembrane region" description="Helical" evidence="1">
    <location>
        <begin position="82"/>
        <end position="101"/>
    </location>
</feature>
<dbReference type="RefSeq" id="WP_345641856.1">
    <property type="nucleotide sequence ID" value="NZ_BAABEP010000004.1"/>
</dbReference>
<feature type="transmembrane region" description="Helical" evidence="1">
    <location>
        <begin position="140"/>
        <end position="160"/>
    </location>
</feature>
<keyword evidence="1" id="KW-0812">Transmembrane</keyword>
<gene>
    <name evidence="2" type="ORF">GCM10023082_10820</name>
</gene>
<comment type="caution">
    <text evidence="2">The sequence shown here is derived from an EMBL/GenBank/DDBJ whole genome shotgun (WGS) entry which is preliminary data.</text>
</comment>
<accession>A0ABP7E6P5</accession>
<dbReference type="EMBL" id="BAABEP010000004">
    <property type="protein sequence ID" value="GAA3714919.1"/>
    <property type="molecule type" value="Genomic_DNA"/>
</dbReference>
<dbReference type="InterPro" id="IPR018729">
    <property type="entry name" value="DUF2269_transmembrane"/>
</dbReference>
<organism evidence="2 3">
    <name type="scientific">Streptomyces tremellae</name>
    <dbReference type="NCBI Taxonomy" id="1124239"/>
    <lineage>
        <taxon>Bacteria</taxon>
        <taxon>Bacillati</taxon>
        <taxon>Actinomycetota</taxon>
        <taxon>Actinomycetes</taxon>
        <taxon>Kitasatosporales</taxon>
        <taxon>Streptomycetaceae</taxon>
        <taxon>Streptomyces</taxon>
    </lineage>
</organism>
<evidence type="ECO:0000313" key="3">
    <source>
        <dbReference type="Proteomes" id="UP001499884"/>
    </source>
</evidence>
<name>A0ABP7E6P5_9ACTN</name>
<evidence type="ECO:0000313" key="2">
    <source>
        <dbReference type="EMBL" id="GAA3714919.1"/>
    </source>
</evidence>
<feature type="transmembrane region" description="Helical" evidence="1">
    <location>
        <begin position="49"/>
        <end position="70"/>
    </location>
</feature>
<evidence type="ECO:0000256" key="1">
    <source>
        <dbReference type="SAM" id="Phobius"/>
    </source>
</evidence>
<reference evidence="3" key="1">
    <citation type="journal article" date="2019" name="Int. J. Syst. Evol. Microbiol.">
        <title>The Global Catalogue of Microorganisms (GCM) 10K type strain sequencing project: providing services to taxonomists for standard genome sequencing and annotation.</title>
        <authorList>
            <consortium name="The Broad Institute Genomics Platform"/>
            <consortium name="The Broad Institute Genome Sequencing Center for Infectious Disease"/>
            <person name="Wu L."/>
            <person name="Ma J."/>
        </authorList>
    </citation>
    <scope>NUCLEOTIDE SEQUENCE [LARGE SCALE GENOMIC DNA]</scope>
    <source>
        <strain evidence="3">JCM 30846</strain>
    </source>
</reference>
<keyword evidence="1" id="KW-1133">Transmembrane helix</keyword>
<protein>
    <submittedName>
        <fullName evidence="2">DUF2269 family protein</fullName>
    </submittedName>
</protein>
<dbReference type="Proteomes" id="UP001499884">
    <property type="component" value="Unassembled WGS sequence"/>
</dbReference>